<feature type="domain" description="Acyclic terpene utilisation N-terminal" evidence="1">
    <location>
        <begin position="5"/>
        <end position="447"/>
    </location>
</feature>
<evidence type="ECO:0000313" key="2">
    <source>
        <dbReference type="EMBL" id="MBO1317865.1"/>
    </source>
</evidence>
<dbReference type="Proteomes" id="UP000664417">
    <property type="component" value="Unassembled WGS sequence"/>
</dbReference>
<dbReference type="InterPro" id="IPR010839">
    <property type="entry name" value="AtuA_N"/>
</dbReference>
<dbReference type="EMBL" id="JAFREP010000004">
    <property type="protein sequence ID" value="MBO1317865.1"/>
    <property type="molecule type" value="Genomic_DNA"/>
</dbReference>
<organism evidence="2 3">
    <name type="scientific">Acanthopleuribacter pedis</name>
    <dbReference type="NCBI Taxonomy" id="442870"/>
    <lineage>
        <taxon>Bacteria</taxon>
        <taxon>Pseudomonadati</taxon>
        <taxon>Acidobacteriota</taxon>
        <taxon>Holophagae</taxon>
        <taxon>Acanthopleuribacterales</taxon>
        <taxon>Acanthopleuribacteraceae</taxon>
        <taxon>Acanthopleuribacter</taxon>
    </lineage>
</organism>
<sequence length="451" mass="49294">MSKSIRIGNGQGFWGDSIDAPVRLLRGGPIDYITMDYLAEVTMSIMQRQKLKRPDRGYAHDFVAFIDKVLPELVERNVKVIANAGGVNPEACQKALMDVAAKHGLKGVKIATVTGDDILDRLEDFGRQGEKFANMDTGEGLFDKERHILSANVYAPTNGIVEALDQGAQIVVTGRGTDPGLVLGPMIHEFGWDWADWDKLALGTVAGHILECGAQCTGGNFTNWEEVPNMADIGYPIVEVNDRGEVVITKHDSQGGLVTIDTVSEQLLYEMGDPNDYITPDVVVDFTSIQLEDLGNDRVAVKNVKGKPKTDFYKVSISYLNGFKATGQLTVSGPNAYQKAHKCAEILWTRLEAAGYSYDDQLTEYLGVGVCHEGIRHQDDPPEVVLRVGVKDQDKARVDRFGKEIAPLVTSGPPGVTGFAGGRPKAQEIVAYWPALLRKELIDVHVNVTEV</sequence>
<dbReference type="Pfam" id="PF07287">
    <property type="entry name" value="AtuA"/>
    <property type="match status" value="1"/>
</dbReference>
<reference evidence="2" key="1">
    <citation type="submission" date="2021-03" db="EMBL/GenBank/DDBJ databases">
        <authorList>
            <person name="Wang G."/>
        </authorList>
    </citation>
    <scope>NUCLEOTIDE SEQUENCE</scope>
    <source>
        <strain evidence="2">KCTC 12899</strain>
    </source>
</reference>
<comment type="caution">
    <text evidence="2">The sequence shown here is derived from an EMBL/GenBank/DDBJ whole genome shotgun (WGS) entry which is preliminary data.</text>
</comment>
<dbReference type="RefSeq" id="WP_207857345.1">
    <property type="nucleotide sequence ID" value="NZ_JAFREP010000004.1"/>
</dbReference>
<protein>
    <submittedName>
        <fullName evidence="2">DUF1446 domain-containing protein</fullName>
    </submittedName>
</protein>
<name>A0A8J7Q236_9BACT</name>
<dbReference type="AlphaFoldDB" id="A0A8J7Q236"/>
<keyword evidence="3" id="KW-1185">Reference proteome</keyword>
<evidence type="ECO:0000313" key="3">
    <source>
        <dbReference type="Proteomes" id="UP000664417"/>
    </source>
</evidence>
<gene>
    <name evidence="2" type="ORF">J3U88_05280</name>
</gene>
<proteinExistence type="predicted"/>
<accession>A0A8J7Q236</accession>
<evidence type="ECO:0000259" key="1">
    <source>
        <dbReference type="Pfam" id="PF07287"/>
    </source>
</evidence>
<dbReference type="PANTHER" id="PTHR47708:SF2">
    <property type="entry name" value="SI:CH73-132F6.5"/>
    <property type="match status" value="1"/>
</dbReference>
<dbReference type="PANTHER" id="PTHR47708">
    <property type="match status" value="1"/>
</dbReference>